<keyword evidence="1" id="KW-0812">Transmembrane</keyword>
<evidence type="ECO:0000256" key="1">
    <source>
        <dbReference type="SAM" id="Phobius"/>
    </source>
</evidence>
<dbReference type="RefSeq" id="WP_227573599.1">
    <property type="nucleotide sequence ID" value="NZ_JAJEQT010000012.1"/>
</dbReference>
<evidence type="ECO:0000313" key="2">
    <source>
        <dbReference type="EMBL" id="MCC2219925.1"/>
    </source>
</evidence>
<evidence type="ECO:0000313" key="3">
    <source>
        <dbReference type="Proteomes" id="UP001198495"/>
    </source>
</evidence>
<protein>
    <submittedName>
        <fullName evidence="2">Uncharacterized protein</fullName>
    </submittedName>
</protein>
<accession>A0ABS8FRV2</accession>
<gene>
    <name evidence="2" type="ORF">LKD28_13000</name>
</gene>
<organism evidence="2 3">
    <name type="scientific">Coprococcus hominis</name>
    <name type="common">ex Arizal et al. 2022</name>
    <dbReference type="NCBI Taxonomy" id="2881262"/>
    <lineage>
        <taxon>Bacteria</taxon>
        <taxon>Bacillati</taxon>
        <taxon>Bacillota</taxon>
        <taxon>Clostridia</taxon>
        <taxon>Lachnospirales</taxon>
        <taxon>Lachnospiraceae</taxon>
        <taxon>Coprococcus</taxon>
    </lineage>
</organism>
<feature type="transmembrane region" description="Helical" evidence="1">
    <location>
        <begin position="20"/>
        <end position="39"/>
    </location>
</feature>
<reference evidence="2 3" key="1">
    <citation type="submission" date="2021-10" db="EMBL/GenBank/DDBJ databases">
        <title>Anaerobic single-cell dispensing facilitates the cultivation of human gut bacteria.</title>
        <authorList>
            <person name="Afrizal A."/>
        </authorList>
    </citation>
    <scope>NUCLEOTIDE SEQUENCE [LARGE SCALE GENOMIC DNA]</scope>
    <source>
        <strain evidence="2 3">CLA-AA-H212</strain>
    </source>
</reference>
<sequence>MEKIKCNANFILKEVILKYLFCYILSVITLSVPLIFKINDPWNSWLISFSASIFSLPVIFVIYNLYVSALEKHTQEKISQKINNNVIKVFAQFTYFTEYFYYKLENEKNGDEESLNNILKYSEKELFKLISDNTHSGIILFSEFDSFDTYIDDIINEPVVCKYANQEDLSILIDFINSYNNFKDIFSFIVSDDYIVCGKYENIDIRESTYAKNSQGRLFYDAMWLLEDKKVQSFYTAMYPIYEKESLLLKFKLSGTKSQEIAESIKNVYDCINKWLSIHSDSKISISNSIVTQGRLYLDYDITYNQYMKNNNVSIYSRF</sequence>
<keyword evidence="1" id="KW-1133">Transmembrane helix</keyword>
<dbReference type="EMBL" id="JAJEQT010000012">
    <property type="protein sequence ID" value="MCC2219925.1"/>
    <property type="molecule type" value="Genomic_DNA"/>
</dbReference>
<dbReference type="Proteomes" id="UP001198495">
    <property type="component" value="Unassembled WGS sequence"/>
</dbReference>
<comment type="caution">
    <text evidence="2">The sequence shown here is derived from an EMBL/GenBank/DDBJ whole genome shotgun (WGS) entry which is preliminary data.</text>
</comment>
<keyword evidence="1" id="KW-0472">Membrane</keyword>
<proteinExistence type="predicted"/>
<feature type="transmembrane region" description="Helical" evidence="1">
    <location>
        <begin position="45"/>
        <end position="67"/>
    </location>
</feature>
<keyword evidence="3" id="KW-1185">Reference proteome</keyword>
<name>A0ABS8FRV2_9FIRM</name>